<dbReference type="SUPFAM" id="SSF53067">
    <property type="entry name" value="Actin-like ATPase domain"/>
    <property type="match status" value="2"/>
</dbReference>
<gene>
    <name evidence="2" type="ORF">A2654_01385</name>
</gene>
<dbReference type="InterPro" id="IPR005883">
    <property type="entry name" value="PilM"/>
</dbReference>
<dbReference type="Gene3D" id="3.30.1490.300">
    <property type="match status" value="1"/>
</dbReference>
<name>A0A1G2E2V5_9BACT</name>
<dbReference type="PIRSF" id="PIRSF019169">
    <property type="entry name" value="PilM"/>
    <property type="match status" value="1"/>
</dbReference>
<protein>
    <recommendedName>
        <fullName evidence="1">SHS2 domain-containing protein</fullName>
    </recommendedName>
</protein>
<dbReference type="InterPro" id="IPR043129">
    <property type="entry name" value="ATPase_NBD"/>
</dbReference>
<dbReference type="Proteomes" id="UP000178721">
    <property type="component" value="Unassembled WGS sequence"/>
</dbReference>
<evidence type="ECO:0000313" key="2">
    <source>
        <dbReference type="EMBL" id="OGZ19581.1"/>
    </source>
</evidence>
<dbReference type="PANTHER" id="PTHR32432">
    <property type="entry name" value="CELL DIVISION PROTEIN FTSA-RELATED"/>
    <property type="match status" value="1"/>
</dbReference>
<dbReference type="GO" id="GO:0051301">
    <property type="term" value="P:cell division"/>
    <property type="evidence" value="ECO:0007669"/>
    <property type="project" value="InterPro"/>
</dbReference>
<dbReference type="SMART" id="SM00842">
    <property type="entry name" value="FtsA"/>
    <property type="match status" value="1"/>
</dbReference>
<organism evidence="2 3">
    <name type="scientific">Candidatus Nealsonbacteria bacterium RIFCSPHIGHO2_01_FULL_43_31</name>
    <dbReference type="NCBI Taxonomy" id="1801665"/>
    <lineage>
        <taxon>Bacteria</taxon>
        <taxon>Candidatus Nealsoniibacteriota</taxon>
    </lineage>
</organism>
<sequence length="353" mass="39037">MFDSFIIKPTAFGLDISDSSLKIIQLKKRGKSFALASFGETKMEPGIIEQGDIKNEKALSENIRKAVKEACGERIRTKRAIISLPEEKAFLQVIQLPLMKEEEAQQAIYFEAENYIPLPVEKVYLDSQIISCDAKTGKLNVLIVAIPKTIIDSYVRSLKGAALEPVAFEIESMSISRALIKDNMDSQALVTVDLGENRTSFSIFFEQSLKFTATSQLSAKNFSELIAQSLKISFKEAEALKIKNGIGRSKLGKKITEALSSTLETLVDLSEKYLNYCQTQYNQKAAKILLCGGGANLKGLADFLSQRLKISVELGNPWTNIMSSRSKKAKMLTPEESLRYTTALGLALRGAKL</sequence>
<dbReference type="InterPro" id="IPR003494">
    <property type="entry name" value="SHS2_FtsA"/>
</dbReference>
<dbReference type="EMBL" id="MHMA01000040">
    <property type="protein sequence ID" value="OGZ19581.1"/>
    <property type="molecule type" value="Genomic_DNA"/>
</dbReference>
<accession>A0A1G2E2V5</accession>
<comment type="caution">
    <text evidence="2">The sequence shown here is derived from an EMBL/GenBank/DDBJ whole genome shotgun (WGS) entry which is preliminary data.</text>
</comment>
<feature type="domain" description="SHS2" evidence="1">
    <location>
        <begin position="11"/>
        <end position="179"/>
    </location>
</feature>
<dbReference type="InterPro" id="IPR050696">
    <property type="entry name" value="FtsA/MreB"/>
</dbReference>
<evidence type="ECO:0000259" key="1">
    <source>
        <dbReference type="SMART" id="SM00842"/>
    </source>
</evidence>
<dbReference type="CDD" id="cd24049">
    <property type="entry name" value="ASKHA_NBD_PilM"/>
    <property type="match status" value="1"/>
</dbReference>
<proteinExistence type="predicted"/>
<dbReference type="AlphaFoldDB" id="A0A1G2E2V5"/>
<dbReference type="PANTHER" id="PTHR32432:SF3">
    <property type="entry name" value="ETHANOLAMINE UTILIZATION PROTEIN EUTJ"/>
    <property type="match status" value="1"/>
</dbReference>
<dbReference type="NCBIfam" id="TIGR01175">
    <property type="entry name" value="pilM"/>
    <property type="match status" value="1"/>
</dbReference>
<dbReference type="Pfam" id="PF11104">
    <property type="entry name" value="PilM_2"/>
    <property type="match status" value="1"/>
</dbReference>
<dbReference type="Gene3D" id="3.30.420.40">
    <property type="match status" value="2"/>
</dbReference>
<evidence type="ECO:0000313" key="3">
    <source>
        <dbReference type="Proteomes" id="UP000178721"/>
    </source>
</evidence>
<reference evidence="2 3" key="1">
    <citation type="journal article" date="2016" name="Nat. Commun.">
        <title>Thousands of microbial genomes shed light on interconnected biogeochemical processes in an aquifer system.</title>
        <authorList>
            <person name="Anantharaman K."/>
            <person name="Brown C.T."/>
            <person name="Hug L.A."/>
            <person name="Sharon I."/>
            <person name="Castelle C.J."/>
            <person name="Probst A.J."/>
            <person name="Thomas B.C."/>
            <person name="Singh A."/>
            <person name="Wilkins M.J."/>
            <person name="Karaoz U."/>
            <person name="Brodie E.L."/>
            <person name="Williams K.H."/>
            <person name="Hubbard S.S."/>
            <person name="Banfield J.F."/>
        </authorList>
    </citation>
    <scope>NUCLEOTIDE SEQUENCE [LARGE SCALE GENOMIC DNA]</scope>
</reference>